<dbReference type="GO" id="GO:0016226">
    <property type="term" value="P:iron-sulfur cluster assembly"/>
    <property type="evidence" value="ECO:0007669"/>
    <property type="project" value="InterPro"/>
</dbReference>
<proteinExistence type="predicted"/>
<sequence>MMLCGRVRAVAWIDVGAATRAFSYVSIPAADTKKRGLPQLQPDRFKVLANACLTRVESALKPLHPPVNDVFVVSRTSNPDSLLLSLAAHEFQLKVLVRSQKIELESPISGSRSYVYNTKTLRWQDHVDGHDLEGLLTRDIMRLCTGIPDF</sequence>
<dbReference type="RefSeq" id="XP_008866916.1">
    <property type="nucleotide sequence ID" value="XM_008868694.1"/>
</dbReference>
<gene>
    <name evidence="1" type="ORF">H310_04368</name>
</gene>
<organism evidence="1">
    <name type="scientific">Aphanomyces invadans</name>
    <dbReference type="NCBI Taxonomy" id="157072"/>
    <lineage>
        <taxon>Eukaryota</taxon>
        <taxon>Sar</taxon>
        <taxon>Stramenopiles</taxon>
        <taxon>Oomycota</taxon>
        <taxon>Saprolegniomycetes</taxon>
        <taxon>Saprolegniales</taxon>
        <taxon>Verrucalvaceae</taxon>
        <taxon>Aphanomyces</taxon>
    </lineage>
</organism>
<name>A0A024UCP3_9STRA</name>
<dbReference type="InterPro" id="IPR036524">
    <property type="entry name" value="Frataxin/CyaY_sf"/>
</dbReference>
<dbReference type="VEuPathDB" id="FungiDB:H310_04368"/>
<protein>
    <submittedName>
        <fullName evidence="1">Uncharacterized protein</fullName>
    </submittedName>
</protein>
<dbReference type="Gene3D" id="3.30.920.10">
    <property type="entry name" value="Frataxin/CyaY"/>
    <property type="match status" value="1"/>
</dbReference>
<dbReference type="OrthoDB" id="58083at2759"/>
<dbReference type="GO" id="GO:0008199">
    <property type="term" value="F:ferric iron binding"/>
    <property type="evidence" value="ECO:0007669"/>
    <property type="project" value="InterPro"/>
</dbReference>
<dbReference type="GeneID" id="20081418"/>
<evidence type="ECO:0000313" key="1">
    <source>
        <dbReference type="EMBL" id="ETW03960.1"/>
    </source>
</evidence>
<reference evidence="1" key="1">
    <citation type="submission" date="2013-12" db="EMBL/GenBank/DDBJ databases">
        <title>The Genome Sequence of Aphanomyces invadans NJM9701.</title>
        <authorList>
            <consortium name="The Broad Institute Genomics Platform"/>
            <person name="Russ C."/>
            <person name="Tyler B."/>
            <person name="van West P."/>
            <person name="Dieguez-Uribeondo J."/>
            <person name="Young S.K."/>
            <person name="Zeng Q."/>
            <person name="Gargeya S."/>
            <person name="Fitzgerald M."/>
            <person name="Abouelleil A."/>
            <person name="Alvarado L."/>
            <person name="Chapman S.B."/>
            <person name="Gainer-Dewar J."/>
            <person name="Goldberg J."/>
            <person name="Griggs A."/>
            <person name="Gujja S."/>
            <person name="Hansen M."/>
            <person name="Howarth C."/>
            <person name="Imamovic A."/>
            <person name="Ireland A."/>
            <person name="Larimer J."/>
            <person name="McCowan C."/>
            <person name="Murphy C."/>
            <person name="Pearson M."/>
            <person name="Poon T.W."/>
            <person name="Priest M."/>
            <person name="Roberts A."/>
            <person name="Saif S."/>
            <person name="Shea T."/>
            <person name="Sykes S."/>
            <person name="Wortman J."/>
            <person name="Nusbaum C."/>
            <person name="Birren B."/>
        </authorList>
    </citation>
    <scope>NUCLEOTIDE SEQUENCE [LARGE SCALE GENOMIC DNA]</scope>
    <source>
        <strain evidence="1">NJM9701</strain>
    </source>
</reference>
<dbReference type="EMBL" id="KI913958">
    <property type="protein sequence ID" value="ETW03960.1"/>
    <property type="molecule type" value="Genomic_DNA"/>
</dbReference>
<accession>A0A024UCP3</accession>
<dbReference type="AlphaFoldDB" id="A0A024UCP3"/>
<dbReference type="eggNOG" id="ENOG502S319">
    <property type="taxonomic scope" value="Eukaryota"/>
</dbReference>